<organism evidence="4 5">
    <name type="scientific">Clostridium paridis</name>
    <dbReference type="NCBI Taxonomy" id="2803863"/>
    <lineage>
        <taxon>Bacteria</taxon>
        <taxon>Bacillati</taxon>
        <taxon>Bacillota</taxon>
        <taxon>Clostridia</taxon>
        <taxon>Eubacteriales</taxon>
        <taxon>Clostridiaceae</taxon>
        <taxon>Clostridium</taxon>
    </lineage>
</organism>
<accession>A0A937FFB5</accession>
<feature type="domain" description="N-acetyltransferase" evidence="3">
    <location>
        <begin position="151"/>
        <end position="297"/>
    </location>
</feature>
<proteinExistence type="predicted"/>
<keyword evidence="5" id="KW-1185">Reference proteome</keyword>
<dbReference type="CDD" id="cd04301">
    <property type="entry name" value="NAT_SF"/>
    <property type="match status" value="1"/>
</dbReference>
<dbReference type="PROSITE" id="PS51186">
    <property type="entry name" value="GNAT"/>
    <property type="match status" value="1"/>
</dbReference>
<dbReference type="Proteomes" id="UP000623681">
    <property type="component" value="Unassembled WGS sequence"/>
</dbReference>
<protein>
    <submittedName>
        <fullName evidence="4">GNAT family N-acetyltransferase</fullName>
    </submittedName>
</protein>
<dbReference type="Pfam" id="PF00583">
    <property type="entry name" value="Acetyltransf_1"/>
    <property type="match status" value="1"/>
</dbReference>
<reference evidence="4" key="1">
    <citation type="submission" date="2021-01" db="EMBL/GenBank/DDBJ databases">
        <title>Genome public.</title>
        <authorList>
            <person name="Liu C."/>
            <person name="Sun Q."/>
        </authorList>
    </citation>
    <scope>NUCLEOTIDE SEQUENCE</scope>
    <source>
        <strain evidence="4">YIM B02565</strain>
    </source>
</reference>
<evidence type="ECO:0000256" key="2">
    <source>
        <dbReference type="ARBA" id="ARBA00023315"/>
    </source>
</evidence>
<dbReference type="Gene3D" id="3.40.630.30">
    <property type="match status" value="1"/>
</dbReference>
<dbReference type="EMBL" id="JAESWA010000004">
    <property type="protein sequence ID" value="MBL4930396.1"/>
    <property type="molecule type" value="Genomic_DNA"/>
</dbReference>
<sequence>MKVEYLSNERIDEFIEYCKKHKNEVDESFLYDEDLKEFKPNEDNPTFIITNEENNIVATASLVITSYYRKGKRAAFRIFHSEIDDIECYKMLMEAVVKQAKTLEKIFVFVPIINEKLIGVMEELKFTIQRYSYFLVRKEMEVPDFILPEDYEIRQFRIGKDEETWCEVRNSGFAKLKGSETPMSPEMVKEMTSGNSYLDGGLMILYHKDRPVGVVRGGNDIYEGVSVMDIGPLALIPEYQGRGLGRILLRTAMKLAKEKNFEGTVLCVNADNERAKKLYINEGFKEVEAVACYEYYL</sequence>
<dbReference type="GO" id="GO:0016747">
    <property type="term" value="F:acyltransferase activity, transferring groups other than amino-acyl groups"/>
    <property type="evidence" value="ECO:0007669"/>
    <property type="project" value="InterPro"/>
</dbReference>
<comment type="caution">
    <text evidence="4">The sequence shown here is derived from an EMBL/GenBank/DDBJ whole genome shotgun (WGS) entry which is preliminary data.</text>
</comment>
<dbReference type="AlphaFoldDB" id="A0A937FFB5"/>
<evidence type="ECO:0000256" key="1">
    <source>
        <dbReference type="ARBA" id="ARBA00022679"/>
    </source>
</evidence>
<keyword evidence="2" id="KW-0012">Acyltransferase</keyword>
<dbReference type="InterPro" id="IPR000182">
    <property type="entry name" value="GNAT_dom"/>
</dbReference>
<evidence type="ECO:0000313" key="5">
    <source>
        <dbReference type="Proteomes" id="UP000623681"/>
    </source>
</evidence>
<evidence type="ECO:0000313" key="4">
    <source>
        <dbReference type="EMBL" id="MBL4930396.1"/>
    </source>
</evidence>
<dbReference type="InterPro" id="IPR016181">
    <property type="entry name" value="Acyl_CoA_acyltransferase"/>
</dbReference>
<dbReference type="RefSeq" id="WP_202765779.1">
    <property type="nucleotide sequence ID" value="NZ_JAESWA010000004.1"/>
</dbReference>
<dbReference type="SUPFAM" id="SSF55729">
    <property type="entry name" value="Acyl-CoA N-acyltransferases (Nat)"/>
    <property type="match status" value="1"/>
</dbReference>
<evidence type="ECO:0000259" key="3">
    <source>
        <dbReference type="PROSITE" id="PS51186"/>
    </source>
</evidence>
<name>A0A937FFB5_9CLOT</name>
<dbReference type="InterPro" id="IPR050680">
    <property type="entry name" value="YpeA/RimI_acetyltransf"/>
</dbReference>
<gene>
    <name evidence="4" type="ORF">JK634_01030</name>
</gene>
<dbReference type="PANTHER" id="PTHR43420">
    <property type="entry name" value="ACETYLTRANSFERASE"/>
    <property type="match status" value="1"/>
</dbReference>
<keyword evidence="1" id="KW-0808">Transferase</keyword>